<keyword evidence="2" id="KW-1185">Reference proteome</keyword>
<gene>
    <name evidence="1" type="ORF">FRD01_22695</name>
</gene>
<dbReference type="RefSeq" id="WP_146963276.1">
    <property type="nucleotide sequence ID" value="NZ_CP042467.1"/>
</dbReference>
<dbReference type="Proteomes" id="UP000321595">
    <property type="component" value="Chromosome"/>
</dbReference>
<evidence type="ECO:0000313" key="1">
    <source>
        <dbReference type="EMBL" id="QED29989.1"/>
    </source>
</evidence>
<dbReference type="AlphaFoldDB" id="A0A5B8Y2V7"/>
<dbReference type="KEGG" id="bbae:FRD01_22695"/>
<name>A0A5B8Y2V7_9DELT</name>
<reference evidence="1 2" key="1">
    <citation type="submission" date="2019-08" db="EMBL/GenBank/DDBJ databases">
        <authorList>
            <person name="Liang Q."/>
        </authorList>
    </citation>
    <scope>NUCLEOTIDE SEQUENCE [LARGE SCALE GENOMIC DNA]</scope>
    <source>
        <strain evidence="1 2">V1718</strain>
    </source>
</reference>
<organism evidence="1 2">
    <name type="scientific">Microvenator marinus</name>
    <dbReference type="NCBI Taxonomy" id="2600177"/>
    <lineage>
        <taxon>Bacteria</taxon>
        <taxon>Deltaproteobacteria</taxon>
        <taxon>Bradymonadales</taxon>
        <taxon>Microvenatoraceae</taxon>
        <taxon>Microvenator</taxon>
    </lineage>
</organism>
<protein>
    <submittedName>
        <fullName evidence="1">Uncharacterized protein</fullName>
    </submittedName>
</protein>
<sequence length="329" mass="38052">MKLEWMPFFWDVRPIFAPNIQVIFKVPRGPDETSDRLFFGMFLIPHGEDRYEVARAFLSSPDVFYAATHLEPELSRFGFPEQTFECRERWHHRMLRRVVVPEKVKDWEQGTAARPPRVSFNELSLPVWGARFEVVLETSNATYLYPENAIAVERMPWREAVRFGSPAQHELAFRIYDHLESNGLSVLSFIRAALNPEKCAFRVWRQIHFLTGLLRGLDVYHSSAHMMVRDLSGINVRAFAELFESGAPSTDFEPYIVVRIGEETGRIRTDAKGFANLLATARSKPEAEWGYAQASRFLIEHWGKENEGLYFTNKSPCRFAEDVPPSFIT</sequence>
<accession>A0A5B8Y2V7</accession>
<evidence type="ECO:0000313" key="2">
    <source>
        <dbReference type="Proteomes" id="UP000321595"/>
    </source>
</evidence>
<proteinExistence type="predicted"/>
<dbReference type="EMBL" id="CP042467">
    <property type="protein sequence ID" value="QED29989.1"/>
    <property type="molecule type" value="Genomic_DNA"/>
</dbReference>